<dbReference type="Proteomes" id="UP000724874">
    <property type="component" value="Unassembled WGS sequence"/>
</dbReference>
<feature type="signal peptide" evidence="1">
    <location>
        <begin position="1"/>
        <end position="22"/>
    </location>
</feature>
<keyword evidence="3" id="KW-1185">Reference proteome</keyword>
<dbReference type="EMBL" id="JADNYJ010000160">
    <property type="protein sequence ID" value="KAF8878283.1"/>
    <property type="molecule type" value="Genomic_DNA"/>
</dbReference>
<evidence type="ECO:0000256" key="1">
    <source>
        <dbReference type="SAM" id="SignalP"/>
    </source>
</evidence>
<protein>
    <submittedName>
        <fullName evidence="2">Uncharacterized protein</fullName>
    </submittedName>
</protein>
<evidence type="ECO:0000313" key="2">
    <source>
        <dbReference type="EMBL" id="KAF8878283.1"/>
    </source>
</evidence>
<evidence type="ECO:0000313" key="3">
    <source>
        <dbReference type="Proteomes" id="UP000724874"/>
    </source>
</evidence>
<dbReference type="AlphaFoldDB" id="A0A9P5THI1"/>
<keyword evidence="1" id="KW-0732">Signal</keyword>
<feature type="chain" id="PRO_5040294051" evidence="1">
    <location>
        <begin position="23"/>
        <end position="105"/>
    </location>
</feature>
<comment type="caution">
    <text evidence="2">The sequence shown here is derived from an EMBL/GenBank/DDBJ whole genome shotgun (WGS) entry which is preliminary data.</text>
</comment>
<reference evidence="2" key="1">
    <citation type="submission" date="2020-11" db="EMBL/GenBank/DDBJ databases">
        <authorList>
            <consortium name="DOE Joint Genome Institute"/>
            <person name="Ahrendt S."/>
            <person name="Riley R."/>
            <person name="Andreopoulos W."/>
            <person name="LaButti K."/>
            <person name="Pangilinan J."/>
            <person name="Ruiz-duenas F.J."/>
            <person name="Barrasa J.M."/>
            <person name="Sanchez-Garcia M."/>
            <person name="Camarero S."/>
            <person name="Miyauchi S."/>
            <person name="Serrano A."/>
            <person name="Linde D."/>
            <person name="Babiker R."/>
            <person name="Drula E."/>
            <person name="Ayuso-Fernandez I."/>
            <person name="Pacheco R."/>
            <person name="Padilla G."/>
            <person name="Ferreira P."/>
            <person name="Barriuso J."/>
            <person name="Kellner H."/>
            <person name="Castanera R."/>
            <person name="Alfaro M."/>
            <person name="Ramirez L."/>
            <person name="Pisabarro A.G."/>
            <person name="Kuo A."/>
            <person name="Tritt A."/>
            <person name="Lipzen A."/>
            <person name="He G."/>
            <person name="Yan M."/>
            <person name="Ng V."/>
            <person name="Cullen D."/>
            <person name="Martin F."/>
            <person name="Rosso M.-N."/>
            <person name="Henrissat B."/>
            <person name="Hibbett D."/>
            <person name="Martinez A.T."/>
            <person name="Grigoriev I.V."/>
        </authorList>
    </citation>
    <scope>NUCLEOTIDE SEQUENCE</scope>
    <source>
        <strain evidence="2">AH 44721</strain>
    </source>
</reference>
<proteinExistence type="predicted"/>
<name>A0A9P5THI1_GYMJU</name>
<accession>A0A9P5THI1</accession>
<gene>
    <name evidence="2" type="ORF">CPB84DRAFT_1794289</name>
</gene>
<organism evidence="2 3">
    <name type="scientific">Gymnopilus junonius</name>
    <name type="common">Spectacular rustgill mushroom</name>
    <name type="synonym">Gymnopilus spectabilis subsp. junonius</name>
    <dbReference type="NCBI Taxonomy" id="109634"/>
    <lineage>
        <taxon>Eukaryota</taxon>
        <taxon>Fungi</taxon>
        <taxon>Dikarya</taxon>
        <taxon>Basidiomycota</taxon>
        <taxon>Agaricomycotina</taxon>
        <taxon>Agaricomycetes</taxon>
        <taxon>Agaricomycetidae</taxon>
        <taxon>Agaricales</taxon>
        <taxon>Agaricineae</taxon>
        <taxon>Hymenogastraceae</taxon>
        <taxon>Gymnopilus</taxon>
    </lineage>
</organism>
<sequence>MRLLSSLLVGFYLIAALVSALAITNSVDNDVKEFNDRELLSPRGDVSTVGICRLSNVSEPDCIFLVRRDPSAVTSLIGQYQSIPKVICNTHVYAPIDDRSRQPNT</sequence>